<keyword evidence="2" id="KW-0812">Transmembrane</keyword>
<dbReference type="PANTHER" id="PTHR30093">
    <property type="entry name" value="GENERAL SECRETION PATHWAY PROTEIN G"/>
    <property type="match status" value="1"/>
</dbReference>
<feature type="transmembrane region" description="Helical" evidence="2">
    <location>
        <begin position="12"/>
        <end position="32"/>
    </location>
</feature>
<evidence type="ECO:0000313" key="4">
    <source>
        <dbReference type="Proteomes" id="UP000610203"/>
    </source>
</evidence>
<dbReference type="Proteomes" id="UP000610203">
    <property type="component" value="Unassembled WGS sequence"/>
</dbReference>
<protein>
    <submittedName>
        <fullName evidence="3">Pilus assembly protein PilE</fullName>
    </submittedName>
</protein>
<accession>A0ABQ3GQC7</accession>
<dbReference type="PRINTS" id="PR00813">
    <property type="entry name" value="BCTERIALGSPG"/>
</dbReference>
<dbReference type="InterPro" id="IPR031982">
    <property type="entry name" value="PilE-like"/>
</dbReference>
<dbReference type="PANTHER" id="PTHR30093:SF47">
    <property type="entry name" value="TYPE IV PILUS NON-CORE MINOR PILIN PILE"/>
    <property type="match status" value="1"/>
</dbReference>
<dbReference type="Pfam" id="PF16732">
    <property type="entry name" value="ComP_DUS"/>
    <property type="match status" value="1"/>
</dbReference>
<evidence type="ECO:0000313" key="3">
    <source>
        <dbReference type="EMBL" id="GHD30517.1"/>
    </source>
</evidence>
<dbReference type="NCBIfam" id="TIGR02532">
    <property type="entry name" value="IV_pilin_GFxxxE"/>
    <property type="match status" value="1"/>
</dbReference>
<dbReference type="Pfam" id="PF07963">
    <property type="entry name" value="N_methyl"/>
    <property type="match status" value="1"/>
</dbReference>
<sequence length="149" mass="16280">MVRSIEKGFTLIELMIVVAILGILAAIAYPSYTGYIERGIRADTMSEMQQIASRIESNKITYRRYDRIPLNTIFSNTVSGAGTTFPSSGTPIYNITISPVAGNNLGSDNWTLTARPISGTRMTTDGTLTLNSVGQKCRGTDCGMDQEWQ</sequence>
<proteinExistence type="predicted"/>
<dbReference type="InterPro" id="IPR012902">
    <property type="entry name" value="N_methyl_site"/>
</dbReference>
<keyword evidence="2" id="KW-0472">Membrane</keyword>
<comment type="caution">
    <text evidence="3">The sequence shown here is derived from an EMBL/GenBank/DDBJ whole genome shotgun (WGS) entry which is preliminary data.</text>
</comment>
<evidence type="ECO:0000256" key="1">
    <source>
        <dbReference type="ARBA" id="ARBA00022481"/>
    </source>
</evidence>
<dbReference type="InterPro" id="IPR000983">
    <property type="entry name" value="Bac_GSPG_pilin"/>
</dbReference>
<dbReference type="Gene3D" id="3.30.700.10">
    <property type="entry name" value="Glycoprotein, Type 4 Pilin"/>
    <property type="match status" value="1"/>
</dbReference>
<dbReference type="SUPFAM" id="SSF54523">
    <property type="entry name" value="Pili subunits"/>
    <property type="match status" value="1"/>
</dbReference>
<keyword evidence="2" id="KW-1133">Transmembrane helix</keyword>
<gene>
    <name evidence="3" type="primary">pilE</name>
    <name evidence="3" type="ORF">GCM10016272_11350</name>
</gene>
<dbReference type="RefSeq" id="WP_189583013.1">
    <property type="nucleotide sequence ID" value="NZ_BMZR01000002.1"/>
</dbReference>
<dbReference type="PROSITE" id="PS00409">
    <property type="entry name" value="PROKAR_NTER_METHYL"/>
    <property type="match status" value="1"/>
</dbReference>
<organism evidence="3 4">
    <name type="scientific">Psychrobacter glaciei</name>
    <dbReference type="NCBI Taxonomy" id="619771"/>
    <lineage>
        <taxon>Bacteria</taxon>
        <taxon>Pseudomonadati</taxon>
        <taxon>Pseudomonadota</taxon>
        <taxon>Gammaproteobacteria</taxon>
        <taxon>Moraxellales</taxon>
        <taxon>Moraxellaceae</taxon>
        <taxon>Psychrobacter</taxon>
    </lineage>
</organism>
<name>A0ABQ3GQC7_9GAMM</name>
<dbReference type="EMBL" id="BMZR01000002">
    <property type="protein sequence ID" value="GHD30517.1"/>
    <property type="molecule type" value="Genomic_DNA"/>
</dbReference>
<evidence type="ECO:0000256" key="2">
    <source>
        <dbReference type="SAM" id="Phobius"/>
    </source>
</evidence>
<reference evidence="4" key="1">
    <citation type="journal article" date="2019" name="Int. J. Syst. Evol. Microbiol.">
        <title>The Global Catalogue of Microorganisms (GCM) 10K type strain sequencing project: providing services to taxonomists for standard genome sequencing and annotation.</title>
        <authorList>
            <consortium name="The Broad Institute Genomics Platform"/>
            <consortium name="The Broad Institute Genome Sequencing Center for Infectious Disease"/>
            <person name="Wu L."/>
            <person name="Ma J."/>
        </authorList>
    </citation>
    <scope>NUCLEOTIDE SEQUENCE [LARGE SCALE GENOMIC DNA]</scope>
    <source>
        <strain evidence="4">KCTC 42280</strain>
    </source>
</reference>
<keyword evidence="1" id="KW-0488">Methylation</keyword>
<keyword evidence="4" id="KW-1185">Reference proteome</keyword>
<dbReference type="InterPro" id="IPR045584">
    <property type="entry name" value="Pilin-like"/>
</dbReference>